<dbReference type="GO" id="GO:0005525">
    <property type="term" value="F:GTP binding"/>
    <property type="evidence" value="ECO:0007669"/>
    <property type="project" value="InterPro"/>
</dbReference>
<dbReference type="InterPro" id="IPR020850">
    <property type="entry name" value="GED_dom"/>
</dbReference>
<dbReference type="GO" id="GO:0016559">
    <property type="term" value="P:peroxisome fission"/>
    <property type="evidence" value="ECO:0007669"/>
    <property type="project" value="TreeGrafter"/>
</dbReference>
<dbReference type="SMART" id="SM00053">
    <property type="entry name" value="DYNc"/>
    <property type="match status" value="1"/>
</dbReference>
<dbReference type="PANTHER" id="PTHR11566">
    <property type="entry name" value="DYNAMIN"/>
    <property type="match status" value="1"/>
</dbReference>
<dbReference type="GO" id="GO:0008017">
    <property type="term" value="F:microtubule binding"/>
    <property type="evidence" value="ECO:0007669"/>
    <property type="project" value="TreeGrafter"/>
</dbReference>
<dbReference type="PRINTS" id="PR00195">
    <property type="entry name" value="DYNAMIN"/>
</dbReference>
<organism evidence="4 5">
    <name type="scientific">Rhizopogon vinicolor AM-OR11-026</name>
    <dbReference type="NCBI Taxonomy" id="1314800"/>
    <lineage>
        <taxon>Eukaryota</taxon>
        <taxon>Fungi</taxon>
        <taxon>Dikarya</taxon>
        <taxon>Basidiomycota</taxon>
        <taxon>Agaricomycotina</taxon>
        <taxon>Agaricomycetes</taxon>
        <taxon>Agaricomycetidae</taxon>
        <taxon>Boletales</taxon>
        <taxon>Suillineae</taxon>
        <taxon>Rhizopogonaceae</taxon>
        <taxon>Rhizopogon</taxon>
    </lineage>
</organism>
<keyword evidence="2" id="KW-0342">GTP-binding</keyword>
<sequence length="717" mass="81615">MSSNATSWSCTITLRMGFDKNVKPTTVPFGRTITNRSEVEVWLRRAQAAILNPDVPSSSFHTKTIEELRNMKNTMKFSRNVVCVLIEDPDATDLSFYDLPGLIQNEEADTVALVKSLAEHYTKKGNTIILTTIPMSDDMENQQSMTLARDADPNGKRTIGVLTKPDTLGTGAINQRRRWVEIIEGRSDNHKLRHGFYCVRLPDDVERTQRISRTESQRRAAEYFDTTSPWKDVTDRSRFGIPGFVSDVSRLLIQLIEEALPRLREDVDKLLASCIRNLDALPPPLANDPQIEVLERVNAFCDAFKSFVNGSHEDKRLAQRNRALYAIFKRDIRGTAPDFRPFDKPEEYVSHNDSDRASEVDGLMACEEYGPTACEEYDTMACEEECVPIACEEYVPQACIERNLEEHVPHDDSEGDPEENFPLDDIEGEMTLTQRDPGVKVMGIYDIRRVIAEAIGWELPNNVPYQAKANLIAEFTKLWVAPSERCLAAINDVLGEVINDLISIHFGRFRVLEDYVGNLIRIQVDTCKVHVKDVVRTALDLESTPYYTQNTHYFQTLREKWLAHYKTIRTRRVYCLDAPYSSVETPEAKALRSLAEAGYPNIRVSDLARLLPPDSFEEELVVMADVRAYYQLAHKRVIDHIPFTIEHGLHHVLAKQLSQSLITSLLTDVASGPNFSERMNELVSEDPSIAQKRTMLSMRKRRLSDIHRILTTFSNST</sequence>
<feature type="domain" description="GED" evidence="3">
    <location>
        <begin position="619"/>
        <end position="717"/>
    </location>
</feature>
<protein>
    <recommendedName>
        <fullName evidence="3">GED domain-containing protein</fullName>
    </recommendedName>
</protein>
<dbReference type="InterPro" id="IPR001401">
    <property type="entry name" value="Dynamin_GTPase"/>
</dbReference>
<proteinExistence type="predicted"/>
<accession>A0A1B7MGV3</accession>
<dbReference type="GO" id="GO:0016020">
    <property type="term" value="C:membrane"/>
    <property type="evidence" value="ECO:0007669"/>
    <property type="project" value="TreeGrafter"/>
</dbReference>
<dbReference type="InterPro" id="IPR045063">
    <property type="entry name" value="Dynamin_N"/>
</dbReference>
<dbReference type="Pfam" id="PF02212">
    <property type="entry name" value="GED"/>
    <property type="match status" value="1"/>
</dbReference>
<dbReference type="PROSITE" id="PS51388">
    <property type="entry name" value="GED"/>
    <property type="match status" value="1"/>
</dbReference>
<dbReference type="InParanoid" id="A0A1B7MGV3"/>
<dbReference type="InterPro" id="IPR003130">
    <property type="entry name" value="GED"/>
</dbReference>
<dbReference type="GO" id="GO:0003924">
    <property type="term" value="F:GTPase activity"/>
    <property type="evidence" value="ECO:0007669"/>
    <property type="project" value="InterPro"/>
</dbReference>
<dbReference type="GO" id="GO:0048312">
    <property type="term" value="P:intracellular distribution of mitochondria"/>
    <property type="evidence" value="ECO:0007669"/>
    <property type="project" value="TreeGrafter"/>
</dbReference>
<dbReference type="GO" id="GO:0005739">
    <property type="term" value="C:mitochondrion"/>
    <property type="evidence" value="ECO:0007669"/>
    <property type="project" value="TreeGrafter"/>
</dbReference>
<dbReference type="InterPro" id="IPR000375">
    <property type="entry name" value="Dynamin_stalk"/>
</dbReference>
<dbReference type="GO" id="GO:0006897">
    <property type="term" value="P:endocytosis"/>
    <property type="evidence" value="ECO:0007669"/>
    <property type="project" value="TreeGrafter"/>
</dbReference>
<dbReference type="Gene3D" id="3.40.50.300">
    <property type="entry name" value="P-loop containing nucleotide triphosphate hydrolases"/>
    <property type="match status" value="1"/>
</dbReference>
<evidence type="ECO:0000256" key="1">
    <source>
        <dbReference type="ARBA" id="ARBA00022741"/>
    </source>
</evidence>
<dbReference type="Pfam" id="PF00350">
    <property type="entry name" value="Dynamin_N"/>
    <property type="match status" value="1"/>
</dbReference>
<reference evidence="4 5" key="1">
    <citation type="submission" date="2016-06" db="EMBL/GenBank/DDBJ databases">
        <title>Comparative genomics of the ectomycorrhizal sister species Rhizopogon vinicolor and Rhizopogon vesiculosus (Basidiomycota: Boletales) reveals a divergence of the mating type B locus.</title>
        <authorList>
            <consortium name="DOE Joint Genome Institute"/>
            <person name="Mujic A.B."/>
            <person name="Kuo A."/>
            <person name="Tritt A."/>
            <person name="Lipzen A."/>
            <person name="Chen C."/>
            <person name="Johnson J."/>
            <person name="Sharma A."/>
            <person name="Barry K."/>
            <person name="Grigoriev I.V."/>
            <person name="Spatafora J.W."/>
        </authorList>
    </citation>
    <scope>NUCLEOTIDE SEQUENCE [LARGE SCALE GENOMIC DNA]</scope>
    <source>
        <strain evidence="4 5">AM-OR11-026</strain>
    </source>
</reference>
<gene>
    <name evidence="4" type="ORF">K503DRAFT_870465</name>
</gene>
<keyword evidence="5" id="KW-1185">Reference proteome</keyword>
<dbReference type="GO" id="GO:0000266">
    <property type="term" value="P:mitochondrial fission"/>
    <property type="evidence" value="ECO:0007669"/>
    <property type="project" value="TreeGrafter"/>
</dbReference>
<evidence type="ECO:0000313" key="4">
    <source>
        <dbReference type="EMBL" id="OAX31832.1"/>
    </source>
</evidence>
<dbReference type="OrthoDB" id="5061070at2759"/>
<evidence type="ECO:0000256" key="2">
    <source>
        <dbReference type="ARBA" id="ARBA00023134"/>
    </source>
</evidence>
<evidence type="ECO:0000313" key="5">
    <source>
        <dbReference type="Proteomes" id="UP000092154"/>
    </source>
</evidence>
<dbReference type="PANTHER" id="PTHR11566:SF21">
    <property type="entry name" value="DYNAMIN RELATED PROTEIN 1, ISOFORM A"/>
    <property type="match status" value="1"/>
</dbReference>
<dbReference type="Pfam" id="PF01031">
    <property type="entry name" value="Dynamin_M"/>
    <property type="match status" value="2"/>
</dbReference>
<dbReference type="SUPFAM" id="SSF52540">
    <property type="entry name" value="P-loop containing nucleoside triphosphate hydrolases"/>
    <property type="match status" value="1"/>
</dbReference>
<dbReference type="STRING" id="1314800.A0A1B7MGV3"/>
<dbReference type="Proteomes" id="UP000092154">
    <property type="component" value="Unassembled WGS sequence"/>
</dbReference>
<name>A0A1B7MGV3_9AGAM</name>
<dbReference type="Gene3D" id="1.20.120.1240">
    <property type="entry name" value="Dynamin, middle domain"/>
    <property type="match status" value="1"/>
</dbReference>
<dbReference type="GO" id="GO:0005874">
    <property type="term" value="C:microtubule"/>
    <property type="evidence" value="ECO:0007669"/>
    <property type="project" value="TreeGrafter"/>
</dbReference>
<keyword evidence="1" id="KW-0547">Nucleotide-binding</keyword>
<dbReference type="EMBL" id="KV449221">
    <property type="protein sequence ID" value="OAX31832.1"/>
    <property type="molecule type" value="Genomic_DNA"/>
</dbReference>
<evidence type="ECO:0000259" key="3">
    <source>
        <dbReference type="PROSITE" id="PS51388"/>
    </source>
</evidence>
<dbReference type="InterPro" id="IPR022812">
    <property type="entry name" value="Dynamin"/>
</dbReference>
<dbReference type="AlphaFoldDB" id="A0A1B7MGV3"/>
<dbReference type="InterPro" id="IPR027417">
    <property type="entry name" value="P-loop_NTPase"/>
</dbReference>